<reference evidence="15 16" key="1">
    <citation type="journal article" date="2019" name="ISME J.">
        <title>Deianiraea, an extracellular bacterium associated with the ciliate Paramecium, suggests an alternative scenario for the evolution of Rickettsiales.</title>
        <authorList>
            <person name="Castelli M."/>
            <person name="Sabaneyeva E."/>
            <person name="Lanzoni O."/>
            <person name="Lebedeva N."/>
            <person name="Floriano A.M."/>
            <person name="Gaiarsa S."/>
            <person name="Benken K."/>
            <person name="Modeo L."/>
            <person name="Bandi C."/>
            <person name="Potekhin A."/>
            <person name="Sassera D."/>
            <person name="Petroni G."/>
        </authorList>
    </citation>
    <scope>NUCLEOTIDE SEQUENCE [LARGE SCALE GENOMIC DNA]</scope>
    <source>
        <strain evidence="15">CyL4-1</strain>
    </source>
</reference>
<evidence type="ECO:0000259" key="14">
    <source>
        <dbReference type="PROSITE" id="PS51787"/>
    </source>
</evidence>
<feature type="domain" description="Lon proteolytic" evidence="13">
    <location>
        <begin position="642"/>
        <end position="822"/>
    </location>
</feature>
<protein>
    <recommendedName>
        <fullName evidence="7">Lon protease</fullName>
        <ecNumber evidence="7">3.4.21.53</ecNumber>
    </recommendedName>
</protein>
<dbReference type="PROSITE" id="PS51786">
    <property type="entry name" value="LON_PROTEOLYTIC"/>
    <property type="match status" value="1"/>
</dbReference>
<keyword evidence="16" id="KW-1185">Reference proteome</keyword>
<comment type="subunit">
    <text evidence="7">Homohexamer. Organized in a ring with a central cavity.</text>
</comment>
<dbReference type="InterPro" id="IPR003593">
    <property type="entry name" value="AAA+_ATPase"/>
</dbReference>
<dbReference type="InterPro" id="IPR020568">
    <property type="entry name" value="Ribosomal_Su5_D2-typ_SF"/>
</dbReference>
<evidence type="ECO:0000259" key="13">
    <source>
        <dbReference type="PROSITE" id="PS51786"/>
    </source>
</evidence>
<evidence type="ECO:0000256" key="2">
    <source>
        <dbReference type="ARBA" id="ARBA00022741"/>
    </source>
</evidence>
<evidence type="ECO:0000256" key="12">
    <source>
        <dbReference type="SAM" id="MobiDB-lite"/>
    </source>
</evidence>
<keyword evidence="7" id="KW-0963">Cytoplasm</keyword>
<dbReference type="Pfam" id="PF05362">
    <property type="entry name" value="Lon_C"/>
    <property type="match status" value="1"/>
</dbReference>
<dbReference type="InterPro" id="IPR054594">
    <property type="entry name" value="Lon_lid"/>
</dbReference>
<dbReference type="Pfam" id="PF00004">
    <property type="entry name" value="AAA"/>
    <property type="match status" value="1"/>
</dbReference>
<dbReference type="CDD" id="cd19500">
    <property type="entry name" value="RecA-like_Lon"/>
    <property type="match status" value="1"/>
</dbReference>
<evidence type="ECO:0000256" key="9">
    <source>
        <dbReference type="PIRSR" id="PIRSR001174-2"/>
    </source>
</evidence>
<dbReference type="InterPro" id="IPR027065">
    <property type="entry name" value="Lon_Prtase"/>
</dbReference>
<keyword evidence="4 7" id="KW-0720">Serine protease</keyword>
<dbReference type="InterPro" id="IPR015947">
    <property type="entry name" value="PUA-like_sf"/>
</dbReference>
<feature type="active site" evidence="8 10">
    <location>
        <position position="728"/>
    </location>
</feature>
<evidence type="ECO:0000256" key="4">
    <source>
        <dbReference type="ARBA" id="ARBA00022825"/>
    </source>
</evidence>
<dbReference type="InterPro" id="IPR014721">
    <property type="entry name" value="Ribsml_uS5_D2-typ_fold_subgr"/>
</dbReference>
<dbReference type="InterPro" id="IPR003959">
    <property type="entry name" value="ATPase_AAA_core"/>
</dbReference>
<dbReference type="Pfam" id="PF02190">
    <property type="entry name" value="LON_substr_bdg"/>
    <property type="match status" value="1"/>
</dbReference>
<dbReference type="EMBL" id="CP029077">
    <property type="protein sequence ID" value="QED23378.1"/>
    <property type="molecule type" value="Genomic_DNA"/>
</dbReference>
<evidence type="ECO:0000313" key="16">
    <source>
        <dbReference type="Proteomes" id="UP000321934"/>
    </source>
</evidence>
<organism evidence="15 16">
    <name type="scientific">Candidatus Deianiraea vastatrix</name>
    <dbReference type="NCBI Taxonomy" id="2163644"/>
    <lineage>
        <taxon>Bacteria</taxon>
        <taxon>Pseudomonadati</taxon>
        <taxon>Pseudomonadota</taxon>
        <taxon>Alphaproteobacteria</taxon>
        <taxon>Rickettsiales</taxon>
        <taxon>Candidatus Deianiraeaceae</taxon>
        <taxon>Candidatus Deianiraea</taxon>
    </lineage>
</organism>
<dbReference type="Gene3D" id="1.20.5.5270">
    <property type="match status" value="1"/>
</dbReference>
<dbReference type="PANTHER" id="PTHR43718">
    <property type="entry name" value="LON PROTEASE"/>
    <property type="match status" value="1"/>
</dbReference>
<evidence type="ECO:0000256" key="10">
    <source>
        <dbReference type="PROSITE-ProRule" id="PRU01122"/>
    </source>
</evidence>
<dbReference type="GO" id="GO:0016887">
    <property type="term" value="F:ATP hydrolysis activity"/>
    <property type="evidence" value="ECO:0007669"/>
    <property type="project" value="InterPro"/>
</dbReference>
<dbReference type="PANTHER" id="PTHR43718:SF2">
    <property type="entry name" value="LON PROTEASE HOMOLOG, MITOCHONDRIAL"/>
    <property type="match status" value="1"/>
</dbReference>
<dbReference type="SUPFAM" id="SSF52540">
    <property type="entry name" value="P-loop containing nucleoside triphosphate hydrolases"/>
    <property type="match status" value="1"/>
</dbReference>
<dbReference type="SMART" id="SM00464">
    <property type="entry name" value="LON"/>
    <property type="match status" value="1"/>
</dbReference>
<evidence type="ECO:0000256" key="3">
    <source>
        <dbReference type="ARBA" id="ARBA00022801"/>
    </source>
</evidence>
<feature type="domain" description="Lon N-terminal" evidence="14">
    <location>
        <begin position="38"/>
        <end position="230"/>
    </location>
</feature>
<dbReference type="Gene3D" id="3.40.50.300">
    <property type="entry name" value="P-loop containing nucleotide triphosphate hydrolases"/>
    <property type="match status" value="1"/>
</dbReference>
<dbReference type="PIRSF" id="PIRSF001174">
    <property type="entry name" value="Lon_proteas"/>
    <property type="match status" value="1"/>
</dbReference>
<dbReference type="AlphaFoldDB" id="A0A5B8XDH9"/>
<evidence type="ECO:0000256" key="11">
    <source>
        <dbReference type="RuleBase" id="RU000591"/>
    </source>
</evidence>
<keyword evidence="5 7" id="KW-0067">ATP-binding</keyword>
<comment type="catalytic activity">
    <reaction evidence="6 7 10">
        <text>Hydrolysis of proteins in presence of ATP.</text>
        <dbReference type="EC" id="3.4.21.53"/>
    </reaction>
</comment>
<dbReference type="SMART" id="SM00382">
    <property type="entry name" value="AAA"/>
    <property type="match status" value="1"/>
</dbReference>
<proteinExistence type="inferred from homology"/>
<dbReference type="InterPro" id="IPR008269">
    <property type="entry name" value="Lon_proteolytic"/>
</dbReference>
<dbReference type="InterPro" id="IPR027417">
    <property type="entry name" value="P-loop_NTPase"/>
</dbReference>
<dbReference type="GO" id="GO:0006515">
    <property type="term" value="P:protein quality control for misfolded or incompletely synthesized proteins"/>
    <property type="evidence" value="ECO:0007669"/>
    <property type="project" value="TreeGrafter"/>
</dbReference>
<evidence type="ECO:0000256" key="8">
    <source>
        <dbReference type="PIRSR" id="PIRSR001174-1"/>
    </source>
</evidence>
<accession>A0A5B8XDH9</accession>
<dbReference type="FunFam" id="3.40.50.300:FF:000021">
    <property type="entry name" value="Lon protease homolog"/>
    <property type="match status" value="1"/>
</dbReference>
<name>A0A5B8XDH9_9RICK</name>
<evidence type="ECO:0000256" key="6">
    <source>
        <dbReference type="ARBA" id="ARBA00050665"/>
    </source>
</evidence>
<dbReference type="PROSITE" id="PS01046">
    <property type="entry name" value="LON_SER"/>
    <property type="match status" value="1"/>
</dbReference>
<keyword evidence="2 7" id="KW-0547">Nucleotide-binding</keyword>
<dbReference type="GO" id="GO:0005737">
    <property type="term" value="C:cytoplasm"/>
    <property type="evidence" value="ECO:0007669"/>
    <property type="project" value="UniProtKB-SubCell"/>
</dbReference>
<sequence>MAENKKEKKPRKAKVEKDETLEDKSFISTTFGQEQFGAPVVPVRDIVMFPGTIVSLFIGRKKSINAVYAALKNDRNIVFSMQYDSSKDEVSDGDMSNIAIIGTILQCISLPDETVKLLVDSKSRVQVSKYYFGDTVTCDYKLINTEIKDDAKAQAFLRSILNLYEVYLSLNKKVPQDTVKNISAAQNLPLAVDVATSFLSIDERRKLDILCLLDFEKRIEEVLKIISSEIEILKAEKALHDRVRSQIDKNQREYFLNEQMKIIKKELGDVDDSFAVSEKYREMMNKNTGLSQEAREKIEDEIKKLQNVSAMSSEAGIIKSYLDLVFALPWKKFSTNDVKLSDAIDILTSSHYGMDKAKDTIIEYIAVQKNLKKASGTVLCLHGAPGVGKTTLVRSIAKAMGREYVKISLGGLHDASELFGHRRTYIGALPGKIIQAMKKAKVSNPVILLDEIDKMSSDYRGDPASAMLEILDPEQNKSFNDHYLEVGYDISNVVFVATANSLQFSQPLRDRMELIHIPSYLEQEKLEIAKKYIVKKKFEECGLNSEKCSFTDDAISHIIDKYTREAGVRELERCVAKIARKNVVQYLKSQDVKHENPAEFELNTDKKKKKSEKPEYSVVINKDDIKGYLGVEKFEHSELTNKDMVGVVNGLAYTSAGGDVLLIEGVKTKGKGTLKCTGSLGNVMKESMEACYSYIRSNTEKFNLKHDFDAFDLHIHAPEGATPKDGPSAGVAISTNILSIMSDIPIKKTVAMTGEMTLRGSVTAIGGLREKLTAAAREKITDVIIPFANIKDLEEIPEDIKNKLKIHPCKTLDEAVRISIGDEIFATGDKKIEKEAKKTEKPKQEKKEVKKVVKKVVKKEVKEVKNEAKQQPKLEEKTENLDLF</sequence>
<dbReference type="Gene3D" id="1.20.58.1480">
    <property type="match status" value="1"/>
</dbReference>
<dbReference type="Proteomes" id="UP000321934">
    <property type="component" value="Chromosome"/>
</dbReference>
<feature type="active site" evidence="8 10">
    <location>
        <position position="771"/>
    </location>
</feature>
<feature type="binding site" evidence="9">
    <location>
        <begin position="383"/>
        <end position="390"/>
    </location>
    <ligand>
        <name>ATP</name>
        <dbReference type="ChEBI" id="CHEBI:30616"/>
    </ligand>
</feature>
<dbReference type="GO" id="GO:0005524">
    <property type="term" value="F:ATP binding"/>
    <property type="evidence" value="ECO:0007669"/>
    <property type="project" value="UniProtKB-KW"/>
</dbReference>
<feature type="region of interest" description="Disordered" evidence="12">
    <location>
        <begin position="865"/>
        <end position="884"/>
    </location>
</feature>
<dbReference type="OrthoDB" id="9803599at2"/>
<evidence type="ECO:0000313" key="15">
    <source>
        <dbReference type="EMBL" id="QED23378.1"/>
    </source>
</evidence>
<dbReference type="Gene3D" id="1.10.8.60">
    <property type="match status" value="1"/>
</dbReference>
<dbReference type="InterPro" id="IPR008268">
    <property type="entry name" value="Peptidase_S16_AS"/>
</dbReference>
<dbReference type="PRINTS" id="PR00830">
    <property type="entry name" value="ENDOLAPTASE"/>
</dbReference>
<evidence type="ECO:0000256" key="7">
    <source>
        <dbReference type="PIRNR" id="PIRNR001174"/>
    </source>
</evidence>
<keyword evidence="1 7" id="KW-0645">Protease</keyword>
<gene>
    <name evidence="15" type="ORF">Deia_00583</name>
</gene>
<dbReference type="InterPro" id="IPR003111">
    <property type="entry name" value="Lon_prtase_N"/>
</dbReference>
<keyword evidence="3 7" id="KW-0378">Hydrolase</keyword>
<comment type="subcellular location">
    <subcellularLocation>
        <location evidence="7">Cytoplasm</location>
    </subcellularLocation>
</comment>
<dbReference type="Gene3D" id="3.30.230.10">
    <property type="match status" value="1"/>
</dbReference>
<dbReference type="Pfam" id="PF22667">
    <property type="entry name" value="Lon_lid"/>
    <property type="match status" value="1"/>
</dbReference>
<dbReference type="GO" id="GO:0004176">
    <property type="term" value="F:ATP-dependent peptidase activity"/>
    <property type="evidence" value="ECO:0007669"/>
    <property type="project" value="UniProtKB-UniRule"/>
</dbReference>
<dbReference type="EC" id="3.4.21.53" evidence="7"/>
<dbReference type="Gene3D" id="2.30.130.40">
    <property type="entry name" value="LON domain-like"/>
    <property type="match status" value="1"/>
</dbReference>
<dbReference type="PROSITE" id="PS51787">
    <property type="entry name" value="LON_N"/>
    <property type="match status" value="1"/>
</dbReference>
<evidence type="ECO:0000256" key="1">
    <source>
        <dbReference type="ARBA" id="ARBA00022670"/>
    </source>
</evidence>
<dbReference type="SUPFAM" id="SSF54211">
    <property type="entry name" value="Ribosomal protein S5 domain 2-like"/>
    <property type="match status" value="1"/>
</dbReference>
<dbReference type="InterPro" id="IPR004815">
    <property type="entry name" value="Lon_bac/euk-typ"/>
</dbReference>
<dbReference type="NCBIfam" id="TIGR00763">
    <property type="entry name" value="lon"/>
    <property type="match status" value="1"/>
</dbReference>
<dbReference type="SUPFAM" id="SSF88697">
    <property type="entry name" value="PUA domain-like"/>
    <property type="match status" value="1"/>
</dbReference>
<dbReference type="RefSeq" id="WP_146820654.1">
    <property type="nucleotide sequence ID" value="NZ_CP029077.1"/>
</dbReference>
<dbReference type="GO" id="GO:0004252">
    <property type="term" value="F:serine-type endopeptidase activity"/>
    <property type="evidence" value="ECO:0007669"/>
    <property type="project" value="UniProtKB-UniRule"/>
</dbReference>
<dbReference type="InterPro" id="IPR046336">
    <property type="entry name" value="Lon_prtase_N_sf"/>
</dbReference>
<evidence type="ECO:0000256" key="5">
    <source>
        <dbReference type="ARBA" id="ARBA00022840"/>
    </source>
</evidence>
<comment type="similarity">
    <text evidence="7 10 11">Belongs to the peptidase S16 family.</text>
</comment>